<evidence type="ECO:0000256" key="11">
    <source>
        <dbReference type="SAM" id="MobiDB-lite"/>
    </source>
</evidence>
<dbReference type="InterPro" id="IPR031420">
    <property type="entry name" value="UPF0669"/>
</dbReference>
<protein>
    <recommendedName>
        <fullName evidence="10">DNA repair endonuclease XPF</fullName>
    </recommendedName>
</protein>
<dbReference type="InterPro" id="IPR047520">
    <property type="entry name" value="XPF_nuclease"/>
</dbReference>
<keyword evidence="9" id="KW-0539">Nucleus</keyword>
<feature type="region of interest" description="Disordered" evidence="11">
    <location>
        <begin position="1028"/>
        <end position="1053"/>
    </location>
</feature>
<dbReference type="CDD" id="cd20078">
    <property type="entry name" value="XPF_nuclease_XPF_euk"/>
    <property type="match status" value="1"/>
</dbReference>
<feature type="compositionally biased region" description="Basic and acidic residues" evidence="11">
    <location>
        <begin position="594"/>
        <end position="611"/>
    </location>
</feature>
<evidence type="ECO:0000256" key="7">
    <source>
        <dbReference type="ARBA" id="ARBA00023125"/>
    </source>
</evidence>
<evidence type="ECO:0000256" key="4">
    <source>
        <dbReference type="ARBA" id="ARBA00022759"/>
    </source>
</evidence>
<dbReference type="Pfam" id="PF02732">
    <property type="entry name" value="ERCC4"/>
    <property type="match status" value="1"/>
</dbReference>
<organism evidence="14 15">
    <name type="scientific">Melipona quadrifasciata</name>
    <dbReference type="NCBI Taxonomy" id="166423"/>
    <lineage>
        <taxon>Eukaryota</taxon>
        <taxon>Metazoa</taxon>
        <taxon>Ecdysozoa</taxon>
        <taxon>Arthropoda</taxon>
        <taxon>Hexapoda</taxon>
        <taxon>Insecta</taxon>
        <taxon>Pterygota</taxon>
        <taxon>Neoptera</taxon>
        <taxon>Endopterygota</taxon>
        <taxon>Hymenoptera</taxon>
        <taxon>Apocrita</taxon>
        <taxon>Aculeata</taxon>
        <taxon>Apoidea</taxon>
        <taxon>Anthophila</taxon>
        <taxon>Apidae</taxon>
        <taxon>Melipona</taxon>
    </lineage>
</organism>
<dbReference type="STRING" id="166423.A0A0N0BE83"/>
<keyword evidence="4 14" id="KW-0255">Endonuclease</keyword>
<name>A0A0N0BE83_9HYME</name>
<dbReference type="GO" id="GO:0003697">
    <property type="term" value="F:single-stranded DNA binding"/>
    <property type="evidence" value="ECO:0007669"/>
    <property type="project" value="TreeGrafter"/>
</dbReference>
<comment type="similarity">
    <text evidence="2">Belongs to the XPF family.</text>
</comment>
<dbReference type="FunFam" id="3.40.50.10130:FF:000002">
    <property type="entry name" value="DNA repair endonuclease XPF"/>
    <property type="match status" value="1"/>
</dbReference>
<keyword evidence="6" id="KW-0378">Hydrolase</keyword>
<evidence type="ECO:0000256" key="5">
    <source>
        <dbReference type="ARBA" id="ARBA00022763"/>
    </source>
</evidence>
<dbReference type="Gene3D" id="3.40.50.10130">
    <property type="match status" value="1"/>
</dbReference>
<feature type="domain" description="ERCC4" evidence="13">
    <location>
        <begin position="804"/>
        <end position="884"/>
    </location>
</feature>
<evidence type="ECO:0000256" key="12">
    <source>
        <dbReference type="SAM" id="Phobius"/>
    </source>
</evidence>
<evidence type="ECO:0000256" key="3">
    <source>
        <dbReference type="ARBA" id="ARBA00022722"/>
    </source>
</evidence>
<feature type="compositionally biased region" description="Basic residues" evidence="11">
    <location>
        <begin position="1035"/>
        <end position="1053"/>
    </location>
</feature>
<comment type="subcellular location">
    <subcellularLocation>
        <location evidence="1">Nucleus</location>
    </subcellularLocation>
</comment>
<feature type="region of interest" description="Disordered" evidence="11">
    <location>
        <begin position="594"/>
        <end position="614"/>
    </location>
</feature>
<dbReference type="GO" id="GO:0003684">
    <property type="term" value="F:damaged DNA binding"/>
    <property type="evidence" value="ECO:0007669"/>
    <property type="project" value="TreeGrafter"/>
</dbReference>
<evidence type="ECO:0000256" key="1">
    <source>
        <dbReference type="ARBA" id="ARBA00004123"/>
    </source>
</evidence>
<accession>A0A0N0BE83</accession>
<evidence type="ECO:0000313" key="15">
    <source>
        <dbReference type="Proteomes" id="UP000053105"/>
    </source>
</evidence>
<keyword evidence="8" id="KW-0234">DNA repair</keyword>
<dbReference type="GO" id="GO:0000724">
    <property type="term" value="P:double-strand break repair via homologous recombination"/>
    <property type="evidence" value="ECO:0007669"/>
    <property type="project" value="TreeGrafter"/>
</dbReference>
<dbReference type="SMART" id="SM00891">
    <property type="entry name" value="ERCC4"/>
    <property type="match status" value="1"/>
</dbReference>
<proteinExistence type="inferred from homology"/>
<evidence type="ECO:0000256" key="8">
    <source>
        <dbReference type="ARBA" id="ARBA00023204"/>
    </source>
</evidence>
<keyword evidence="7" id="KW-0238">DNA-binding</keyword>
<keyword evidence="12" id="KW-0472">Membrane</keyword>
<dbReference type="InterPro" id="IPR006166">
    <property type="entry name" value="ERCC4_domain"/>
</dbReference>
<dbReference type="InterPro" id="IPR010994">
    <property type="entry name" value="RuvA_2-like"/>
</dbReference>
<sequence length="1053" mass="121007">MTTFQLQQRNLWLLYVDHVKIHYTMRNIFIFFVLISCVLACKDILLHYIIDEVPGGSFKYYSLAYDGFIKIVLISEVGDTDLYASQTTTKPTYELDHYCLQSATCGEDIILIPDSFKRPVSIGVYGHPSHENSKYILLVYQTTDTENISYKRNSDIHNEEQKPSISTSILWYLLDFLLHGFKLIMLEYENQMFLEILHEDGLVITAKGLAIETVFANILKVYIDPGNLVLVLGTTNHDEEYFIDFLKNHGLQQLPRVVSSEYSSDEREGMYLEGGVLFMSGRILIVDFIKKRVPLNLITGILIYRAHNILNSYQEAFALRLYRQHNKIGFIKAFTNSALAFTVGFMQVERVMKALFVKKLYLWPRFHTLVNNSLEQHKPDVIELHIKITPKMLSVQTSLLDVMNYIIKELKRLNKYLDLDDLTVENAIAKKFHKQLQSQLDPVWHQLSSTSKQLISDLKMLRALLACLTYEDSVSFYAMLNRLRTMEYAVKNSGWLMLDSVDSLFKNARDRIYNERNELKPETTPKWTALTEVLLEIQNDSKKNNDKNAEKILILVHDRNICYQLRNYLTMGANEYLLYEALKKLSHKEIEEPIEKNVEEESTENTEHNTNEEQDAYVLTLSQKVREDSQSDSATESNKHQTLFEDCSQIADLDLTNINTNTPIVLIQSLKKGGDPMALQRALTEHMPTNIIMYVADISAVRQIEVYQNNNPSIDLKVYFLIYEGSVEEQEYLTSLRREKEAFHLLINAKTVCYCISEQITMVIPDDQDGKTEDCLSLAIQSNADGETSTRKGGLSKESEISSTVIVDMREFRSELPAILYTRGITVEPITLQVGDYILSPDICVERKSISDLIGSLNSGRLYNQAIAMTRHYSKPMLLIEFDPNKPFCFQGYYYASKDIQNTFITSKLQLLTLHFPRLKLVWSPGPHATAQLFEELKQGKDQPNAAKAAQVGIEENKEILVDKYNPRIQDFVSKLPGVTTKNLHLILSKGQSLDHLNKLTKEELTELLENKIEAEMLYNAFHEKISSAEEKSSTNRKKTTKGRGKKLFTKIK</sequence>
<dbReference type="GO" id="GO:0000014">
    <property type="term" value="F:single-stranded DNA endodeoxyribonuclease activity"/>
    <property type="evidence" value="ECO:0007669"/>
    <property type="project" value="TreeGrafter"/>
</dbReference>
<dbReference type="OrthoDB" id="361020at2759"/>
<reference evidence="14 15" key="1">
    <citation type="submission" date="2015-07" db="EMBL/GenBank/DDBJ databases">
        <title>The genome of Melipona quadrifasciata.</title>
        <authorList>
            <person name="Pan H."/>
            <person name="Kapheim K."/>
        </authorList>
    </citation>
    <scope>NUCLEOTIDE SEQUENCE [LARGE SCALE GENOMIC DNA]</scope>
    <source>
        <strain evidence="14">0111107301</strain>
        <tissue evidence="14">Whole body</tissue>
    </source>
</reference>
<gene>
    <name evidence="14" type="ORF">WN51_03506</name>
</gene>
<evidence type="ECO:0000256" key="6">
    <source>
        <dbReference type="ARBA" id="ARBA00022801"/>
    </source>
</evidence>
<keyword evidence="12" id="KW-0812">Transmembrane</keyword>
<evidence type="ECO:0000256" key="2">
    <source>
        <dbReference type="ARBA" id="ARBA00010015"/>
    </source>
</evidence>
<keyword evidence="3" id="KW-0540">Nuclease</keyword>
<dbReference type="Gene3D" id="1.10.150.20">
    <property type="entry name" value="5' to 3' exonuclease, C-terminal subdomain"/>
    <property type="match status" value="1"/>
</dbReference>
<evidence type="ECO:0000313" key="14">
    <source>
        <dbReference type="EMBL" id="KOX71272.1"/>
    </source>
</evidence>
<keyword evidence="5" id="KW-0227">DNA damage</keyword>
<dbReference type="GO" id="GO:0000110">
    <property type="term" value="C:nucleotide-excision repair factor 1 complex"/>
    <property type="evidence" value="ECO:0007669"/>
    <property type="project" value="TreeGrafter"/>
</dbReference>
<dbReference type="SUPFAM" id="SSF52980">
    <property type="entry name" value="Restriction endonuclease-like"/>
    <property type="match status" value="1"/>
</dbReference>
<dbReference type="GO" id="GO:1901255">
    <property type="term" value="P:nucleotide-excision repair involved in interstrand cross-link repair"/>
    <property type="evidence" value="ECO:0007669"/>
    <property type="project" value="TreeGrafter"/>
</dbReference>
<dbReference type="Pfam" id="PF17065">
    <property type="entry name" value="UPF0669"/>
    <property type="match status" value="1"/>
</dbReference>
<dbReference type="EMBL" id="KQ435844">
    <property type="protein sequence ID" value="KOX71272.1"/>
    <property type="molecule type" value="Genomic_DNA"/>
</dbReference>
<feature type="transmembrane region" description="Helical" evidence="12">
    <location>
        <begin position="28"/>
        <end position="50"/>
    </location>
</feature>
<keyword evidence="12" id="KW-1133">Transmembrane helix</keyword>
<evidence type="ECO:0000256" key="9">
    <source>
        <dbReference type="ARBA" id="ARBA00023242"/>
    </source>
</evidence>
<dbReference type="GO" id="GO:0000712">
    <property type="term" value="P:resolution of meiotic recombination intermediates"/>
    <property type="evidence" value="ECO:0007669"/>
    <property type="project" value="TreeGrafter"/>
</dbReference>
<evidence type="ECO:0000256" key="10">
    <source>
        <dbReference type="ARBA" id="ARBA00072370"/>
    </source>
</evidence>
<dbReference type="AlphaFoldDB" id="A0A0N0BE83"/>
<dbReference type="InterPro" id="IPR011335">
    <property type="entry name" value="Restrct_endonuc-II-like"/>
</dbReference>
<dbReference type="PANTHER" id="PTHR10150:SF0">
    <property type="entry name" value="DNA REPAIR ENDONUCLEASE XPF"/>
    <property type="match status" value="1"/>
</dbReference>
<dbReference type="PANTHER" id="PTHR10150">
    <property type="entry name" value="DNA REPAIR ENDONUCLEASE XPF"/>
    <property type="match status" value="1"/>
</dbReference>
<evidence type="ECO:0000259" key="13">
    <source>
        <dbReference type="SMART" id="SM00891"/>
    </source>
</evidence>
<dbReference type="Proteomes" id="UP000053105">
    <property type="component" value="Unassembled WGS sequence"/>
</dbReference>
<keyword evidence="15" id="KW-1185">Reference proteome</keyword>
<dbReference type="SUPFAM" id="SSF47781">
    <property type="entry name" value="RuvA domain 2-like"/>
    <property type="match status" value="1"/>
</dbReference>